<dbReference type="PANTHER" id="PTHR43774">
    <property type="entry name" value="PEPTIDE METHIONINE SULFOXIDE REDUCTASE"/>
    <property type="match status" value="1"/>
</dbReference>
<dbReference type="GO" id="GO:0033744">
    <property type="term" value="F:L-methionine:thioredoxin-disulfide S-oxidoreductase activity"/>
    <property type="evidence" value="ECO:0007669"/>
    <property type="project" value="RHEA"/>
</dbReference>
<feature type="active site" evidence="4">
    <location>
        <position position="17"/>
    </location>
</feature>
<comment type="catalytic activity">
    <reaction evidence="3 4">
        <text>[thioredoxin]-disulfide + L-methionine + H2O = L-methionine (S)-S-oxide + [thioredoxin]-dithiol</text>
        <dbReference type="Rhea" id="RHEA:19993"/>
        <dbReference type="Rhea" id="RHEA-COMP:10698"/>
        <dbReference type="Rhea" id="RHEA-COMP:10700"/>
        <dbReference type="ChEBI" id="CHEBI:15377"/>
        <dbReference type="ChEBI" id="CHEBI:29950"/>
        <dbReference type="ChEBI" id="CHEBI:50058"/>
        <dbReference type="ChEBI" id="CHEBI:57844"/>
        <dbReference type="ChEBI" id="CHEBI:58772"/>
        <dbReference type="EC" id="1.8.4.11"/>
    </reaction>
</comment>
<comment type="function">
    <text evidence="4">Has an important function as a repair enzyme for proteins that have been inactivated by oxidation. Catalyzes the reversible oxidation-reduction of methionine sulfoxide in proteins to methionine.</text>
</comment>
<evidence type="ECO:0000256" key="3">
    <source>
        <dbReference type="ARBA" id="ARBA00048782"/>
    </source>
</evidence>
<comment type="catalytic activity">
    <reaction evidence="2 4">
        <text>L-methionyl-[protein] + [thioredoxin]-disulfide + H2O = L-methionyl-(S)-S-oxide-[protein] + [thioredoxin]-dithiol</text>
        <dbReference type="Rhea" id="RHEA:14217"/>
        <dbReference type="Rhea" id="RHEA-COMP:10698"/>
        <dbReference type="Rhea" id="RHEA-COMP:10700"/>
        <dbReference type="Rhea" id="RHEA-COMP:12313"/>
        <dbReference type="Rhea" id="RHEA-COMP:12315"/>
        <dbReference type="ChEBI" id="CHEBI:15377"/>
        <dbReference type="ChEBI" id="CHEBI:16044"/>
        <dbReference type="ChEBI" id="CHEBI:29950"/>
        <dbReference type="ChEBI" id="CHEBI:44120"/>
        <dbReference type="ChEBI" id="CHEBI:50058"/>
        <dbReference type="EC" id="1.8.4.11"/>
    </reaction>
</comment>
<dbReference type="Proteomes" id="UP000262142">
    <property type="component" value="Unassembled WGS sequence"/>
</dbReference>
<feature type="domain" description="Peptide methionine sulphoxide reductase MsrA" evidence="5">
    <location>
        <begin position="11"/>
        <end position="163"/>
    </location>
</feature>
<evidence type="ECO:0000256" key="1">
    <source>
        <dbReference type="ARBA" id="ARBA00023002"/>
    </source>
</evidence>
<keyword evidence="1 4" id="KW-0560">Oxidoreductase</keyword>
<evidence type="ECO:0000259" key="5">
    <source>
        <dbReference type="Pfam" id="PF01625"/>
    </source>
</evidence>
<dbReference type="EMBL" id="UNSC01000007">
    <property type="protein sequence ID" value="SZD74002.1"/>
    <property type="molecule type" value="Genomic_DNA"/>
</dbReference>
<dbReference type="GO" id="GO:0008113">
    <property type="term" value="F:peptide-methionine (S)-S-oxide reductase activity"/>
    <property type="evidence" value="ECO:0007669"/>
    <property type="project" value="UniProtKB-UniRule"/>
</dbReference>
<evidence type="ECO:0000256" key="2">
    <source>
        <dbReference type="ARBA" id="ARBA00047806"/>
    </source>
</evidence>
<dbReference type="HAMAP" id="MF_01401">
    <property type="entry name" value="MsrA"/>
    <property type="match status" value="1"/>
</dbReference>
<dbReference type="NCBIfam" id="TIGR00401">
    <property type="entry name" value="msrA"/>
    <property type="match status" value="1"/>
</dbReference>
<name>A0A383U264_9FLAO</name>
<accession>A0A383U264</accession>
<evidence type="ECO:0000313" key="6">
    <source>
        <dbReference type="EMBL" id="SZD74002.1"/>
    </source>
</evidence>
<dbReference type="EC" id="1.8.4.11" evidence="4"/>
<dbReference type="SUPFAM" id="SSF55068">
    <property type="entry name" value="Peptide methionine sulfoxide reductase"/>
    <property type="match status" value="1"/>
</dbReference>
<dbReference type="Pfam" id="PF01625">
    <property type="entry name" value="PMSR"/>
    <property type="match status" value="1"/>
</dbReference>
<dbReference type="InterPro" id="IPR036509">
    <property type="entry name" value="Met_Sox_Rdtase_MsrA_sf"/>
</dbReference>
<reference evidence="6 7" key="1">
    <citation type="submission" date="2018-09" db="EMBL/GenBank/DDBJ databases">
        <authorList>
            <consortium name="Pathogen Informatics"/>
        </authorList>
    </citation>
    <scope>NUCLEOTIDE SEQUENCE [LARGE SCALE GENOMIC DNA]</scope>
    <source>
        <strain evidence="6 7">OH-22767</strain>
    </source>
</reference>
<dbReference type="OrthoDB" id="4174719at2"/>
<protein>
    <recommendedName>
        <fullName evidence="4">Peptide methionine sulfoxide reductase MsrA</fullName>
        <shortName evidence="4">Protein-methionine-S-oxide reductase</shortName>
        <ecNumber evidence="4">1.8.4.11</ecNumber>
    </recommendedName>
    <alternativeName>
        <fullName evidence="4">Peptide-methionine (S)-S-oxide reductase</fullName>
        <shortName evidence="4">Peptide Met(O) reductase</shortName>
    </alternativeName>
</protein>
<evidence type="ECO:0000313" key="7">
    <source>
        <dbReference type="Proteomes" id="UP000262142"/>
    </source>
</evidence>
<dbReference type="PANTHER" id="PTHR43774:SF1">
    <property type="entry name" value="PEPTIDE METHIONINE SULFOXIDE REDUCTASE MSRA 2"/>
    <property type="match status" value="1"/>
</dbReference>
<sequence length="187" mass="21294">MDNSNKNYEIATLAGGCFWCIEAAFDELKGVVEVQSGYAGGSVKNPTYKQVCTGETGHAEVVQIRYNPSVISYAQLLDVFWVLHDPTTLNRQGNDVGTQYRSAIFYHNDEQKKIAEKSMAQSEERGDYSAKYVTEIVPLNDNFYPAEDYHSDYFVNNPENPYCGAVIAPKIKKFHQKFHDWLKPEFQ</sequence>
<proteinExistence type="inferred from homology"/>
<dbReference type="InterPro" id="IPR002569">
    <property type="entry name" value="Met_Sox_Rdtase_MsrA_dom"/>
</dbReference>
<dbReference type="AlphaFoldDB" id="A0A383U264"/>
<evidence type="ECO:0000256" key="4">
    <source>
        <dbReference type="HAMAP-Rule" id="MF_01401"/>
    </source>
</evidence>
<keyword evidence="7" id="KW-1185">Reference proteome</keyword>
<comment type="similarity">
    <text evidence="4">Belongs to the MsrA Met sulfoxide reductase family.</text>
</comment>
<organism evidence="6 7">
    <name type="scientific">Candidatus Ornithobacterium hominis</name>
    <dbReference type="NCBI Taxonomy" id="2497989"/>
    <lineage>
        <taxon>Bacteria</taxon>
        <taxon>Pseudomonadati</taxon>
        <taxon>Bacteroidota</taxon>
        <taxon>Flavobacteriia</taxon>
        <taxon>Flavobacteriales</taxon>
        <taxon>Weeksellaceae</taxon>
        <taxon>Ornithobacterium</taxon>
    </lineage>
</organism>
<dbReference type="Gene3D" id="3.30.1060.10">
    <property type="entry name" value="Peptide methionine sulphoxide reductase MsrA"/>
    <property type="match status" value="1"/>
</dbReference>
<gene>
    <name evidence="6" type="primary">mrsA</name>
    <name evidence="4" type="synonym">msrA</name>
    <name evidence="6" type="ORF">SAMEA104719789_01457</name>
</gene>